<keyword evidence="1" id="KW-0812">Transmembrane</keyword>
<protein>
    <submittedName>
        <fullName evidence="2">Uncharacterized protein</fullName>
    </submittedName>
</protein>
<gene>
    <name evidence="2" type="ORF">CBRE1094_LOCUS47437</name>
</gene>
<proteinExistence type="predicted"/>
<keyword evidence="1" id="KW-0472">Membrane</keyword>
<dbReference type="AlphaFoldDB" id="A0A7S2JTR5"/>
<accession>A0A7S2JTR5</accession>
<organism evidence="2">
    <name type="scientific">Haptolina brevifila</name>
    <dbReference type="NCBI Taxonomy" id="156173"/>
    <lineage>
        <taxon>Eukaryota</taxon>
        <taxon>Haptista</taxon>
        <taxon>Haptophyta</taxon>
        <taxon>Prymnesiophyceae</taxon>
        <taxon>Prymnesiales</taxon>
        <taxon>Prymnesiaceae</taxon>
        <taxon>Haptolina</taxon>
    </lineage>
</organism>
<name>A0A7S2JTR5_9EUKA</name>
<reference evidence="2" key="1">
    <citation type="submission" date="2021-01" db="EMBL/GenBank/DDBJ databases">
        <authorList>
            <person name="Corre E."/>
            <person name="Pelletier E."/>
            <person name="Niang G."/>
            <person name="Scheremetjew M."/>
            <person name="Finn R."/>
            <person name="Kale V."/>
            <person name="Holt S."/>
            <person name="Cochrane G."/>
            <person name="Meng A."/>
            <person name="Brown T."/>
            <person name="Cohen L."/>
        </authorList>
    </citation>
    <scope>NUCLEOTIDE SEQUENCE</scope>
    <source>
        <strain evidence="2">UTEX LB 985</strain>
    </source>
</reference>
<feature type="transmembrane region" description="Helical" evidence="1">
    <location>
        <begin position="51"/>
        <end position="70"/>
    </location>
</feature>
<sequence length="233" mass="24292">MVNDIFGATLGAQTAIIAASYPSLVAAANMGGRFAWGPLSDQIGCLRTTVLFGASVPSILLAPYATSIVASDPTMALALFKYSALCSVGIFAGMPVLLAPAAAEIFGGRYSGEIYRRFWLTVPLANFMGTTMFSKARDAAYSRHATQLAEGVNDGAFEATFGAPKAELASLISNKTVTLPMLLKLSPEGTPDPSPFLYDDIFYGIAGCSALALVCNVAAFKLPVSARAAASRQ</sequence>
<dbReference type="EMBL" id="HBGU01086855">
    <property type="protein sequence ID" value="CAD9556439.1"/>
    <property type="molecule type" value="Transcribed_RNA"/>
</dbReference>
<feature type="transmembrane region" description="Helical" evidence="1">
    <location>
        <begin position="82"/>
        <end position="103"/>
    </location>
</feature>
<dbReference type="SUPFAM" id="SSF103473">
    <property type="entry name" value="MFS general substrate transporter"/>
    <property type="match status" value="1"/>
</dbReference>
<keyword evidence="1" id="KW-1133">Transmembrane helix</keyword>
<evidence type="ECO:0000256" key="1">
    <source>
        <dbReference type="SAM" id="Phobius"/>
    </source>
</evidence>
<dbReference type="InterPro" id="IPR036259">
    <property type="entry name" value="MFS_trans_sf"/>
</dbReference>
<feature type="transmembrane region" description="Helical" evidence="1">
    <location>
        <begin position="201"/>
        <end position="224"/>
    </location>
</feature>
<evidence type="ECO:0000313" key="2">
    <source>
        <dbReference type="EMBL" id="CAD9556439.1"/>
    </source>
</evidence>